<dbReference type="Pfam" id="PF10198">
    <property type="entry name" value="Ada3"/>
    <property type="match status" value="1"/>
</dbReference>
<keyword evidence="3" id="KW-0805">Transcription regulation</keyword>
<reference evidence="7 8" key="1">
    <citation type="journal article" date="2023" name="BMC Biol.">
        <title>The compact genome of the sponge Oopsacas minuta (Hexactinellida) is lacking key metazoan core genes.</title>
        <authorList>
            <person name="Santini S."/>
            <person name="Schenkelaars Q."/>
            <person name="Jourda C."/>
            <person name="Duchesne M."/>
            <person name="Belahbib H."/>
            <person name="Rocher C."/>
            <person name="Selva M."/>
            <person name="Riesgo A."/>
            <person name="Vervoort M."/>
            <person name="Leys S.P."/>
            <person name="Kodjabachian L."/>
            <person name="Le Bivic A."/>
            <person name="Borchiellini C."/>
            <person name="Claverie J.M."/>
            <person name="Renard E."/>
        </authorList>
    </citation>
    <scope>NUCLEOTIDE SEQUENCE [LARGE SCALE GENOMIC DNA]</scope>
    <source>
        <strain evidence="7">SPO-2</strain>
    </source>
</reference>
<accession>A0AAV7JQI7</accession>
<evidence type="ECO:0000313" key="8">
    <source>
        <dbReference type="Proteomes" id="UP001165289"/>
    </source>
</evidence>
<protein>
    <submittedName>
        <fullName evidence="7">Transcriptional adapter 3-like</fullName>
    </submittedName>
</protein>
<evidence type="ECO:0000256" key="5">
    <source>
        <dbReference type="ARBA" id="ARBA00023242"/>
    </source>
</evidence>
<organism evidence="7 8">
    <name type="scientific">Oopsacas minuta</name>
    <dbReference type="NCBI Taxonomy" id="111878"/>
    <lineage>
        <taxon>Eukaryota</taxon>
        <taxon>Metazoa</taxon>
        <taxon>Porifera</taxon>
        <taxon>Hexactinellida</taxon>
        <taxon>Hexasterophora</taxon>
        <taxon>Lyssacinosida</taxon>
        <taxon>Leucopsacidae</taxon>
        <taxon>Oopsacas</taxon>
    </lineage>
</organism>
<dbReference type="PANTHER" id="PTHR13556">
    <property type="entry name" value="TRANSCRIPTIONAL ADAPTER 3-RELATED"/>
    <property type="match status" value="1"/>
</dbReference>
<dbReference type="Proteomes" id="UP001165289">
    <property type="component" value="Unassembled WGS sequence"/>
</dbReference>
<name>A0AAV7JQI7_9METZ</name>
<keyword evidence="4" id="KW-0804">Transcription</keyword>
<evidence type="ECO:0000256" key="6">
    <source>
        <dbReference type="SAM" id="Coils"/>
    </source>
</evidence>
<dbReference type="GO" id="GO:0005634">
    <property type="term" value="C:nucleus"/>
    <property type="evidence" value="ECO:0007669"/>
    <property type="project" value="UniProtKB-SubCell"/>
</dbReference>
<evidence type="ECO:0000256" key="4">
    <source>
        <dbReference type="ARBA" id="ARBA00023163"/>
    </source>
</evidence>
<dbReference type="PANTHER" id="PTHR13556:SF2">
    <property type="entry name" value="TRANSCRIPTIONAL ADAPTER 3"/>
    <property type="match status" value="1"/>
</dbReference>
<proteinExistence type="inferred from homology"/>
<feature type="coiled-coil region" evidence="6">
    <location>
        <begin position="256"/>
        <end position="310"/>
    </location>
</feature>
<keyword evidence="5" id="KW-0539">Nucleus</keyword>
<comment type="subcellular location">
    <subcellularLocation>
        <location evidence="1">Nucleus</location>
    </subcellularLocation>
</comment>
<keyword evidence="6" id="KW-0175">Coiled coil</keyword>
<dbReference type="InterPro" id="IPR019340">
    <property type="entry name" value="Histone_AcTrfase_su3"/>
</dbReference>
<dbReference type="AlphaFoldDB" id="A0AAV7JQI7"/>
<dbReference type="GO" id="GO:0006357">
    <property type="term" value="P:regulation of transcription by RNA polymerase II"/>
    <property type="evidence" value="ECO:0007669"/>
    <property type="project" value="TreeGrafter"/>
</dbReference>
<comment type="caution">
    <text evidence="7">The sequence shown here is derived from an EMBL/GenBank/DDBJ whole genome shotgun (WGS) entry which is preliminary data.</text>
</comment>
<dbReference type="GO" id="GO:0003713">
    <property type="term" value="F:transcription coactivator activity"/>
    <property type="evidence" value="ECO:0007669"/>
    <property type="project" value="TreeGrafter"/>
</dbReference>
<dbReference type="EMBL" id="JAKMXF010000310">
    <property type="protein sequence ID" value="KAI6650585.1"/>
    <property type="molecule type" value="Genomic_DNA"/>
</dbReference>
<evidence type="ECO:0000256" key="2">
    <source>
        <dbReference type="ARBA" id="ARBA00005330"/>
    </source>
</evidence>
<dbReference type="GO" id="GO:0000124">
    <property type="term" value="C:SAGA complex"/>
    <property type="evidence" value="ECO:0007669"/>
    <property type="project" value="TreeGrafter"/>
</dbReference>
<gene>
    <name evidence="7" type="ORF">LOD99_7635</name>
</gene>
<evidence type="ECO:0000256" key="3">
    <source>
        <dbReference type="ARBA" id="ARBA00023015"/>
    </source>
</evidence>
<evidence type="ECO:0000256" key="1">
    <source>
        <dbReference type="ARBA" id="ARBA00004123"/>
    </source>
</evidence>
<sequence length="349" mass="40728">MEQVSKSSDKFRVVSHLKDLNLVRILDEFPSISRVYGGGQISCKAEFQELRRELQEAWESISTVRQELYHESHQYKDKSKLVRSSKDKKMRDTKRPKLEQDFLEVDTSENILEAEELQSPTLSQVVRSAGDLWDRVDEFYKTVTQEEVLAMKKLSKRGLEEEWQDTLPLGKHYFLRWGEEEESPSPPLQTNGFGPLTLRLLGSLIQDSSNSLSDYLPVGVTEDDICFESIEKNVRSELVSFGVLEDTDFFTETGQEDEILAELKRKQKELQLTTQQMRKQRKELILDVQKEILNQEIKLQLEQLDNELCEAWKKLNSTKQKKKPLSKKERDQISSLVEQRQELVRRLSS</sequence>
<evidence type="ECO:0000313" key="7">
    <source>
        <dbReference type="EMBL" id="KAI6650585.1"/>
    </source>
</evidence>
<comment type="similarity">
    <text evidence="2">Belongs to the NGG1 family.</text>
</comment>
<keyword evidence="8" id="KW-1185">Reference proteome</keyword>